<evidence type="ECO:0000313" key="2">
    <source>
        <dbReference type="Proteomes" id="UP001499942"/>
    </source>
</evidence>
<comment type="caution">
    <text evidence="1">The sequence shown here is derived from an EMBL/GenBank/DDBJ whole genome shotgun (WGS) entry which is preliminary data.</text>
</comment>
<name>A0ABP5Z2C0_9ACTN</name>
<keyword evidence="2" id="KW-1185">Reference proteome</keyword>
<dbReference type="EMBL" id="BAAASR010000013">
    <property type="protein sequence ID" value="GAA2488371.1"/>
    <property type="molecule type" value="Genomic_DNA"/>
</dbReference>
<sequence>MEPLGAGAMADAGLSGAGAVPGSRGLSGADAGAVLGADAGAALGAVPGSRGPFVAGTGPGVDPVAVPGVGAAAGADVVSEWPGVGPVGDGTWGVGRGLDTFELRSARSGFGRGPPETGAEP</sequence>
<protein>
    <submittedName>
        <fullName evidence="1">Uncharacterized protein</fullName>
    </submittedName>
</protein>
<reference evidence="2" key="1">
    <citation type="journal article" date="2019" name="Int. J. Syst. Evol. Microbiol.">
        <title>The Global Catalogue of Microorganisms (GCM) 10K type strain sequencing project: providing services to taxonomists for standard genome sequencing and annotation.</title>
        <authorList>
            <consortium name="The Broad Institute Genomics Platform"/>
            <consortium name="The Broad Institute Genome Sequencing Center for Infectious Disease"/>
            <person name="Wu L."/>
            <person name="Ma J."/>
        </authorList>
    </citation>
    <scope>NUCLEOTIDE SEQUENCE [LARGE SCALE GENOMIC DNA]</scope>
    <source>
        <strain evidence="2">JCM 5062</strain>
    </source>
</reference>
<accession>A0ABP5Z2C0</accession>
<organism evidence="1 2">
    <name type="scientific">Streptomyces gobitricini</name>
    <dbReference type="NCBI Taxonomy" id="68211"/>
    <lineage>
        <taxon>Bacteria</taxon>
        <taxon>Bacillati</taxon>
        <taxon>Actinomycetota</taxon>
        <taxon>Actinomycetes</taxon>
        <taxon>Kitasatosporales</taxon>
        <taxon>Streptomycetaceae</taxon>
        <taxon>Streptomyces</taxon>
    </lineage>
</organism>
<proteinExistence type="predicted"/>
<dbReference type="Proteomes" id="UP001499942">
    <property type="component" value="Unassembled WGS sequence"/>
</dbReference>
<evidence type="ECO:0000313" key="1">
    <source>
        <dbReference type="EMBL" id="GAA2488371.1"/>
    </source>
</evidence>
<gene>
    <name evidence="1" type="ORF">GCM10010393_19660</name>
</gene>